<dbReference type="Proteomes" id="UP001595896">
    <property type="component" value="Unassembled WGS sequence"/>
</dbReference>
<keyword evidence="2" id="KW-1185">Reference proteome</keyword>
<evidence type="ECO:0000313" key="1">
    <source>
        <dbReference type="EMBL" id="MFC4735542.1"/>
    </source>
</evidence>
<name>A0ABV9NQN8_9BACI</name>
<proteinExistence type="predicted"/>
<protein>
    <submittedName>
        <fullName evidence="1">DUF3891 family protein</fullName>
    </submittedName>
</protein>
<dbReference type="RefSeq" id="WP_377908168.1">
    <property type="nucleotide sequence ID" value="NZ_JBHSGK010000003.1"/>
</dbReference>
<sequence length="242" mass="27570">MIVTHQLDHFWLIEQHEHARLSAAMAAAFQPGLTSMPELLTAAVRGHDRSWKLPDAEPLWNDRADKPYSFLDFPADMKMVFYEQGIEASETEDPASALLQSLHYCSLVKGRTGGEKRFLKQEQVRQARLAKTVPEAEVDVLLKLLQFTDSLSLFVCMRPNQSGTYRQEESGFHTSEELPFTNGLPFQAEWKDGNLSCTPSPFYKNIAFQLEARRLKVEDCKCHGLLKTFQNTRPIPLKITIT</sequence>
<gene>
    <name evidence="1" type="ORF">ACFO4L_02990</name>
</gene>
<reference evidence="2" key="1">
    <citation type="journal article" date="2019" name="Int. J. Syst. Evol. Microbiol.">
        <title>The Global Catalogue of Microorganisms (GCM) 10K type strain sequencing project: providing services to taxonomists for standard genome sequencing and annotation.</title>
        <authorList>
            <consortium name="The Broad Institute Genomics Platform"/>
            <consortium name="The Broad Institute Genome Sequencing Center for Infectious Disease"/>
            <person name="Wu L."/>
            <person name="Ma J."/>
        </authorList>
    </citation>
    <scope>NUCLEOTIDE SEQUENCE [LARGE SCALE GENOMIC DNA]</scope>
    <source>
        <strain evidence="2">JCM 12165</strain>
    </source>
</reference>
<evidence type="ECO:0000313" key="2">
    <source>
        <dbReference type="Proteomes" id="UP001595896"/>
    </source>
</evidence>
<comment type="caution">
    <text evidence="1">The sequence shown here is derived from an EMBL/GenBank/DDBJ whole genome shotgun (WGS) entry which is preliminary data.</text>
</comment>
<dbReference type="InterPro" id="IPR024992">
    <property type="entry name" value="DUF3891"/>
</dbReference>
<dbReference type="Pfam" id="PF13030">
    <property type="entry name" value="DUF3891"/>
    <property type="match status" value="1"/>
</dbReference>
<dbReference type="EMBL" id="JBHSGK010000003">
    <property type="protein sequence ID" value="MFC4735542.1"/>
    <property type="molecule type" value="Genomic_DNA"/>
</dbReference>
<organism evidence="1 2">
    <name type="scientific">Bacillus daqingensis</name>
    <dbReference type="NCBI Taxonomy" id="872396"/>
    <lineage>
        <taxon>Bacteria</taxon>
        <taxon>Bacillati</taxon>
        <taxon>Bacillota</taxon>
        <taxon>Bacilli</taxon>
        <taxon>Bacillales</taxon>
        <taxon>Bacillaceae</taxon>
        <taxon>Bacillus</taxon>
    </lineage>
</organism>
<accession>A0ABV9NQN8</accession>